<dbReference type="PANTHER" id="PTHR10192">
    <property type="entry name" value="MOLYBDOPTERIN BIOSYNTHESIS PROTEIN"/>
    <property type="match status" value="1"/>
</dbReference>
<dbReference type="InterPro" id="IPR038987">
    <property type="entry name" value="MoeA-like"/>
</dbReference>
<dbReference type="CDD" id="cd03522">
    <property type="entry name" value="MoeA_like"/>
    <property type="match status" value="1"/>
</dbReference>
<evidence type="ECO:0000256" key="1">
    <source>
        <dbReference type="RuleBase" id="RU365090"/>
    </source>
</evidence>
<dbReference type="InterPro" id="IPR001453">
    <property type="entry name" value="MoaB/Mog_dom"/>
</dbReference>
<dbReference type="Proteomes" id="UP000601171">
    <property type="component" value="Unassembled WGS sequence"/>
</dbReference>
<name>A0A926EVF7_9FIRM</name>
<comment type="function">
    <text evidence="1">Catalyzes the insertion of molybdate into adenylated molybdopterin with the concomitant release of AMP.</text>
</comment>
<dbReference type="PANTHER" id="PTHR10192:SF28">
    <property type="entry name" value="MOLYBDOPTERIN MOLYBDENUMTRANSFERASE"/>
    <property type="match status" value="1"/>
</dbReference>
<keyword evidence="1" id="KW-0500">Molybdenum</keyword>
<evidence type="ECO:0000313" key="4">
    <source>
        <dbReference type="Proteomes" id="UP000601171"/>
    </source>
</evidence>
<keyword evidence="1" id="KW-0808">Transferase</keyword>
<sequence>MKRIRIEDAVGSVLCHDMTRIVKDEIKDAAFRKGHIIEKKDIPLLLSMGKEHIYVYEKKEGMIHEDEAAYILSKLCLNDYMAATDVKEGKVEIKATQEGFFQVDVEKLNRINQLDDIMIATRMGNLPVKAGEKLAGMRIIPLVIEDEKLNSAKKIVGNKPILKITPFKKLKAGIVTTGNEVFYGRVKDTFTPIIAEKLKNQGVEVIEHITSDDDTERIKSSILEIKERGADLIICTGGMSVDPDDLTPAAIKISGAKIVTYGAPVLPGAMFLLAYFDDDTTVMGVPGCAMYKRNTIFDIVLPYAAANIKIDKAHLSKLGYGGLCLDCEKCHYPNCQFGGGV</sequence>
<dbReference type="RefSeq" id="WP_262428666.1">
    <property type="nucleotide sequence ID" value="NZ_JACRTG010000008.1"/>
</dbReference>
<keyword evidence="1" id="KW-0460">Magnesium</keyword>
<protein>
    <recommendedName>
        <fullName evidence="1">Molybdopterin molybdenumtransferase</fullName>
        <ecNumber evidence="1">2.10.1.1</ecNumber>
    </recommendedName>
</protein>
<dbReference type="EC" id="2.10.1.1" evidence="1"/>
<gene>
    <name evidence="3" type="ORF">H8707_02920</name>
</gene>
<organism evidence="3 4">
    <name type="scientific">Paratissierella segnis</name>
    <dbReference type="NCBI Taxonomy" id="2763679"/>
    <lineage>
        <taxon>Bacteria</taxon>
        <taxon>Bacillati</taxon>
        <taxon>Bacillota</taxon>
        <taxon>Tissierellia</taxon>
        <taxon>Tissierellales</taxon>
        <taxon>Tissierellaceae</taxon>
        <taxon>Paratissierella</taxon>
    </lineage>
</organism>
<evidence type="ECO:0000313" key="3">
    <source>
        <dbReference type="EMBL" id="MBC8587194.1"/>
    </source>
</evidence>
<dbReference type="SUPFAM" id="SSF53218">
    <property type="entry name" value="Molybdenum cofactor biosynthesis proteins"/>
    <property type="match status" value="1"/>
</dbReference>
<comment type="catalytic activity">
    <reaction evidence="1">
        <text>adenylyl-molybdopterin + molybdate = Mo-molybdopterin + AMP + H(+)</text>
        <dbReference type="Rhea" id="RHEA:35047"/>
        <dbReference type="ChEBI" id="CHEBI:15378"/>
        <dbReference type="ChEBI" id="CHEBI:36264"/>
        <dbReference type="ChEBI" id="CHEBI:62727"/>
        <dbReference type="ChEBI" id="CHEBI:71302"/>
        <dbReference type="ChEBI" id="CHEBI:456215"/>
    </reaction>
</comment>
<dbReference type="AlphaFoldDB" id="A0A926EVF7"/>
<keyword evidence="1" id="KW-0501">Molybdenum cofactor biosynthesis</keyword>
<dbReference type="GO" id="GO:0046872">
    <property type="term" value="F:metal ion binding"/>
    <property type="evidence" value="ECO:0007669"/>
    <property type="project" value="UniProtKB-UniRule"/>
</dbReference>
<dbReference type="GO" id="GO:0061599">
    <property type="term" value="F:molybdopterin molybdotransferase activity"/>
    <property type="evidence" value="ECO:0007669"/>
    <property type="project" value="UniProtKB-UniRule"/>
</dbReference>
<proteinExistence type="inferred from homology"/>
<keyword evidence="1" id="KW-0479">Metal-binding</keyword>
<dbReference type="SMART" id="SM00852">
    <property type="entry name" value="MoCF_biosynth"/>
    <property type="match status" value="1"/>
</dbReference>
<dbReference type="Gene3D" id="3.40.980.10">
    <property type="entry name" value="MoaB/Mog-like domain"/>
    <property type="match status" value="1"/>
</dbReference>
<comment type="caution">
    <text evidence="3">The sequence shown here is derived from an EMBL/GenBank/DDBJ whole genome shotgun (WGS) entry which is preliminary data.</text>
</comment>
<dbReference type="EMBL" id="JACRTG010000008">
    <property type="protein sequence ID" value="MBC8587194.1"/>
    <property type="molecule type" value="Genomic_DNA"/>
</dbReference>
<evidence type="ECO:0000259" key="2">
    <source>
        <dbReference type="SMART" id="SM00852"/>
    </source>
</evidence>
<reference evidence="3" key="1">
    <citation type="submission" date="2020-08" db="EMBL/GenBank/DDBJ databases">
        <title>Genome public.</title>
        <authorList>
            <person name="Liu C."/>
            <person name="Sun Q."/>
        </authorList>
    </citation>
    <scope>NUCLEOTIDE SEQUENCE</scope>
    <source>
        <strain evidence="3">BX21</strain>
    </source>
</reference>
<comment type="pathway">
    <text evidence="1">Cofactor biosynthesis; molybdopterin biosynthesis.</text>
</comment>
<dbReference type="GO" id="GO:0006777">
    <property type="term" value="P:Mo-molybdopterin cofactor biosynthetic process"/>
    <property type="evidence" value="ECO:0007669"/>
    <property type="project" value="UniProtKB-UniRule"/>
</dbReference>
<feature type="domain" description="MoaB/Mog" evidence="2">
    <location>
        <begin position="173"/>
        <end position="306"/>
    </location>
</feature>
<dbReference type="Gene3D" id="3.90.105.10">
    <property type="entry name" value="Molybdopterin biosynthesis moea protein, domain 2"/>
    <property type="match status" value="1"/>
</dbReference>
<dbReference type="Pfam" id="PF00994">
    <property type="entry name" value="MoCF_biosynth"/>
    <property type="match status" value="1"/>
</dbReference>
<keyword evidence="4" id="KW-1185">Reference proteome</keyword>
<comment type="cofactor">
    <cofactor evidence="1">
        <name>Mg(2+)</name>
        <dbReference type="ChEBI" id="CHEBI:18420"/>
    </cofactor>
</comment>
<dbReference type="GO" id="GO:0005829">
    <property type="term" value="C:cytosol"/>
    <property type="evidence" value="ECO:0007669"/>
    <property type="project" value="TreeGrafter"/>
</dbReference>
<accession>A0A926EVF7</accession>
<comment type="similarity">
    <text evidence="1">Belongs to the MoeA family.</text>
</comment>
<dbReference type="InterPro" id="IPR036425">
    <property type="entry name" value="MoaB/Mog-like_dom_sf"/>
</dbReference>